<organism evidence="2 3">
    <name type="scientific">Muraenolepis orangiensis</name>
    <name type="common">Patagonian moray cod</name>
    <dbReference type="NCBI Taxonomy" id="630683"/>
    <lineage>
        <taxon>Eukaryota</taxon>
        <taxon>Metazoa</taxon>
        <taxon>Chordata</taxon>
        <taxon>Craniata</taxon>
        <taxon>Vertebrata</taxon>
        <taxon>Euteleostomi</taxon>
        <taxon>Actinopterygii</taxon>
        <taxon>Neopterygii</taxon>
        <taxon>Teleostei</taxon>
        <taxon>Neoteleostei</taxon>
        <taxon>Acanthomorphata</taxon>
        <taxon>Zeiogadaria</taxon>
        <taxon>Gadariae</taxon>
        <taxon>Gadiformes</taxon>
        <taxon>Muraenolepidoidei</taxon>
        <taxon>Muraenolepididae</taxon>
        <taxon>Muraenolepis</taxon>
    </lineage>
</organism>
<dbReference type="Proteomes" id="UP001148018">
    <property type="component" value="Unassembled WGS sequence"/>
</dbReference>
<dbReference type="EMBL" id="JANIIK010000109">
    <property type="protein sequence ID" value="KAJ3598345.1"/>
    <property type="molecule type" value="Genomic_DNA"/>
</dbReference>
<accession>A0A9Q0IHK7</accession>
<protein>
    <submittedName>
        <fullName evidence="2">Uncharacterized protein</fullName>
    </submittedName>
</protein>
<sequence length="86" mass="9749">DPRNGKGWMRDPFQNDDGRDQLPSQQDDQLIELMNDGGLKTFYIIDILLDQSVGRIHGDRHACSEDAAPVPNVISVRGRFFCHDSH</sequence>
<proteinExistence type="predicted"/>
<dbReference type="AlphaFoldDB" id="A0A9Q0IHK7"/>
<feature type="non-terminal residue" evidence="2">
    <location>
        <position position="1"/>
    </location>
</feature>
<name>A0A9Q0IHK7_9TELE</name>
<dbReference type="OrthoDB" id="8945700at2759"/>
<reference evidence="2" key="1">
    <citation type="submission" date="2022-07" db="EMBL/GenBank/DDBJ databases">
        <title>Chromosome-level genome of Muraenolepis orangiensis.</title>
        <authorList>
            <person name="Kim J."/>
        </authorList>
    </citation>
    <scope>NUCLEOTIDE SEQUENCE</scope>
    <source>
        <strain evidence="2">KU_S4_2022</strain>
        <tissue evidence="2">Muscle</tissue>
    </source>
</reference>
<feature type="region of interest" description="Disordered" evidence="1">
    <location>
        <begin position="1"/>
        <end position="23"/>
    </location>
</feature>
<gene>
    <name evidence="2" type="ORF">NHX12_001855</name>
</gene>
<evidence type="ECO:0000256" key="1">
    <source>
        <dbReference type="SAM" id="MobiDB-lite"/>
    </source>
</evidence>
<keyword evidence="3" id="KW-1185">Reference proteome</keyword>
<comment type="caution">
    <text evidence="2">The sequence shown here is derived from an EMBL/GenBank/DDBJ whole genome shotgun (WGS) entry which is preliminary data.</text>
</comment>
<evidence type="ECO:0000313" key="3">
    <source>
        <dbReference type="Proteomes" id="UP001148018"/>
    </source>
</evidence>
<evidence type="ECO:0000313" key="2">
    <source>
        <dbReference type="EMBL" id="KAJ3598345.1"/>
    </source>
</evidence>